<sequence>MSFIVCQKRKRVLGRYWSGVLFAGVSFFSACQAVGSTVPTIVLGDVVIKPYATDQLDIGGFPQSTVPVDGVGVRAARLRNGARITIHKQFEIGAIWDFGPVPKGPMRLFEGQVSYTGIKHFVLTAGIFKPSFGLESMQAQGDTVFIERSSISTITRNLAAGIARQAVQIEAHGKHYHIAIAGTAGTAGPDHDGNQRAMVFRLVGVPVSTHDLLVHVGFSGEWVFKAAQSPGQAPAVDFSDFPELNVGLTGKFLNTGKIPLKDAGAFGLEAAVAWKKLLLAGEAYEIEANKRIETGVQHLHFSGWYAQASYTLLGTPRKWKSRTAAFSSPTCQKNRTFLCDGAGVVEAAARFSEADLRSGAVNGGRQQAWSAALTWWPVDILRVTLQYENGKIQEVNNTERFQAVLSMMQIKF</sequence>
<dbReference type="EMBL" id="BAMW01000021">
    <property type="protein sequence ID" value="GAN63103.1"/>
    <property type="molecule type" value="Genomic_DNA"/>
</dbReference>
<name>A0A6N3T9J6_9PROT</name>
<dbReference type="InterPro" id="IPR010870">
    <property type="entry name" value="Porin_O/P"/>
</dbReference>
<dbReference type="AlphaFoldDB" id="A0A6N3T9J6"/>
<dbReference type="Pfam" id="PF07396">
    <property type="entry name" value="Porin_O_P"/>
    <property type="match status" value="1"/>
</dbReference>
<organism evidence="3 5">
    <name type="scientific">Acetobacter indonesiensis</name>
    <dbReference type="NCBI Taxonomy" id="104101"/>
    <lineage>
        <taxon>Bacteria</taxon>
        <taxon>Pseudomonadati</taxon>
        <taxon>Pseudomonadota</taxon>
        <taxon>Alphaproteobacteria</taxon>
        <taxon>Acetobacterales</taxon>
        <taxon>Acetobacteraceae</taxon>
        <taxon>Acetobacter</taxon>
    </lineage>
</organism>
<feature type="chain" id="PRO_5026755500" evidence="1">
    <location>
        <begin position="33"/>
        <end position="412"/>
    </location>
</feature>
<dbReference type="RefSeq" id="WP_084593516.1">
    <property type="nucleotide sequence ID" value="NZ_BJXQ01000017.1"/>
</dbReference>
<dbReference type="Proteomes" id="UP000321104">
    <property type="component" value="Unassembled WGS sequence"/>
</dbReference>
<keyword evidence="4" id="KW-1185">Reference proteome</keyword>
<dbReference type="EMBL" id="BJXQ01000017">
    <property type="protein sequence ID" value="GEN04377.1"/>
    <property type="molecule type" value="Genomic_DNA"/>
</dbReference>
<gene>
    <name evidence="2" type="ORF">Abin_021_014</name>
    <name evidence="3" type="ORF">AIN02nite_24020</name>
</gene>
<dbReference type="InterPro" id="IPR023614">
    <property type="entry name" value="Porin_dom_sf"/>
</dbReference>
<accession>A0A6N3T9J6</accession>
<evidence type="ECO:0000313" key="3">
    <source>
        <dbReference type="EMBL" id="GEN04377.1"/>
    </source>
</evidence>
<feature type="signal peptide" evidence="1">
    <location>
        <begin position="1"/>
        <end position="32"/>
    </location>
</feature>
<evidence type="ECO:0000313" key="5">
    <source>
        <dbReference type="Proteomes" id="UP000321104"/>
    </source>
</evidence>
<dbReference type="Proteomes" id="UP000032673">
    <property type="component" value="Unassembled WGS sequence"/>
</dbReference>
<proteinExistence type="predicted"/>
<reference evidence="3 5" key="2">
    <citation type="submission" date="2019-07" db="EMBL/GenBank/DDBJ databases">
        <title>Whole genome shotgun sequence of Acetobacter indonesiensis NBRC 16471.</title>
        <authorList>
            <person name="Hosoyama A."/>
            <person name="Uohara A."/>
            <person name="Ohji S."/>
            <person name="Ichikawa N."/>
        </authorList>
    </citation>
    <scope>NUCLEOTIDE SEQUENCE [LARGE SCALE GENOMIC DNA]</scope>
    <source>
        <strain evidence="3 5">NBRC 16471</strain>
    </source>
</reference>
<dbReference type="SUPFAM" id="SSF56935">
    <property type="entry name" value="Porins"/>
    <property type="match status" value="1"/>
</dbReference>
<reference evidence="2 4" key="1">
    <citation type="submission" date="2012-11" db="EMBL/GenBank/DDBJ databases">
        <title>Whole genome sequence of Acetobacter indonesiensis 5H-1.</title>
        <authorList>
            <person name="Azuma Y."/>
            <person name="Higashiura N."/>
            <person name="Hirakawa H."/>
            <person name="Matsushita K."/>
        </authorList>
    </citation>
    <scope>NUCLEOTIDE SEQUENCE [LARGE SCALE GENOMIC DNA]</scope>
    <source>
        <strain evidence="2 4">5H-1</strain>
    </source>
</reference>
<dbReference type="Gene3D" id="2.40.160.10">
    <property type="entry name" value="Porin"/>
    <property type="match status" value="1"/>
</dbReference>
<evidence type="ECO:0000256" key="1">
    <source>
        <dbReference type="SAM" id="SignalP"/>
    </source>
</evidence>
<comment type="caution">
    <text evidence="3">The sequence shown here is derived from an EMBL/GenBank/DDBJ whole genome shotgun (WGS) entry which is preliminary data.</text>
</comment>
<evidence type="ECO:0000313" key="2">
    <source>
        <dbReference type="EMBL" id="GAN63103.1"/>
    </source>
</evidence>
<evidence type="ECO:0000313" key="4">
    <source>
        <dbReference type="Proteomes" id="UP000032673"/>
    </source>
</evidence>
<protein>
    <submittedName>
        <fullName evidence="2">Porin O/P phosphate-selective</fullName>
    </submittedName>
</protein>
<keyword evidence="1" id="KW-0732">Signal</keyword>